<dbReference type="CDD" id="cd00037">
    <property type="entry name" value="CLECT"/>
    <property type="match status" value="10"/>
</dbReference>
<proteinExistence type="predicted"/>
<dbReference type="RefSeq" id="XP_038058427.1">
    <property type="nucleotide sequence ID" value="XM_038202499.1"/>
</dbReference>
<feature type="domain" description="C-type lectin" evidence="4">
    <location>
        <begin position="797"/>
        <end position="926"/>
    </location>
</feature>
<feature type="compositionally biased region" description="Polar residues" evidence="2">
    <location>
        <begin position="1016"/>
        <end position="1034"/>
    </location>
</feature>
<feature type="transmembrane region" description="Helical" evidence="3">
    <location>
        <begin position="1538"/>
        <end position="1559"/>
    </location>
</feature>
<feature type="domain" description="C-type lectin" evidence="4">
    <location>
        <begin position="230"/>
        <end position="344"/>
    </location>
</feature>
<dbReference type="EnsemblMetazoa" id="XM_038202499.1">
    <property type="protein sequence ID" value="XP_038058427.1"/>
    <property type="gene ID" value="LOC119729764"/>
</dbReference>
<feature type="domain" description="C-type lectin" evidence="4">
    <location>
        <begin position="74"/>
        <end position="194"/>
    </location>
</feature>
<feature type="domain" description="C-type lectin" evidence="4">
    <location>
        <begin position="944"/>
        <end position="1068"/>
    </location>
</feature>
<accession>A0A914A3K4</accession>
<dbReference type="InterPro" id="IPR016186">
    <property type="entry name" value="C-type_lectin-like/link_sf"/>
</dbReference>
<evidence type="ECO:0000256" key="3">
    <source>
        <dbReference type="SAM" id="Phobius"/>
    </source>
</evidence>
<evidence type="ECO:0000313" key="6">
    <source>
        <dbReference type="Proteomes" id="UP000887568"/>
    </source>
</evidence>
<sequence length="1682" mass="185269">MLVSSKAQFNHLSAILFHQITVSMFCPMFYLGFLLPIPLQLFFSFLVFFFTNIHLLIAVQVQGTCLDGYSQFSGTSKCFALKPTGAAQTRVTWDEASAQCALDVGATLASIHSLNDQVYLNVFLKTASQSDGVWMGLSDTAVDGEYRWPDDTNTSGYNNWDLNQPDDNIPAGQRCVRLVPDDRTPGLWKTFQCNVASTPYFLCEIAPTDNTDPVQPSCPVDGSDADYFVYDGACFKITSSGMSSADAEEACRATGTNAHLATVSNAYHNNAIRLLLLGAGETTSWIGLRSTRGAFTWIDRSQLVVYTNWAAREPQPSDTKSCVSTDGDMWTTEDCEGNMTAICSISLDEGPERPQEGECPAGWSFIGLYEFCVQYVSEGMNWTAALQECTARYPFASLYAPHREMPINWAEYEMAVGTEFWLAMRRNEDDRYQMADGSAIDYVNWANNQPCCWDSNQDCVVGTVQASDALFEWSGRDCDLQKPFFCVFPSITGPPPYGECQEGWFKLGQKCYGYFPEEVTFGEARSNCESNAIGGHLAAISYASLQDMLVYFMKSYAKNVWIGLLDTTNNKEFKWTNGDSVLFTNWAPGQPDGYLDFFDETEYKNDCGMMMADPITPGLWDDVSCGGTKLPYLCESYIDPVIAPQPPPNSCPPGYIEDFYGSCYTLLPFNLEYDNALAACQSNGSSLASIADGYEQGFLQYVMTVFSDIPTSLWIGINDRDGDGEYTNTDGTPVTYVNWLDTNSPQAGMCVAAQKGSKWLESNCTEGRAAICKIPAAPVTPAPRETHCDEGWIKYEGDGLCYLINTYRLPDDLTDTVFVSYADAKRLCKTQGATLASIHTAAQNDWLYKVSRVTLGQRNIWIGMHRSTEGMLQWDDGSVVNYIFWDEGEPSSGQEGTDCVSLFAGNDGVGPWKDERCFKLNAFICQKPANDGPEPQCEPEWQFGGQNCFYFAMEMMSWEEAEMSCNQMGSNLASLDDEVERRNLSTILIYELPEIVEYWPWIGFRRLPNAADFTWSDGTPTSSDERATSWSLGQPDSDDDDCAVIELKGTYEEWNDINCGLSRPFICKKAPDSPGLPTPAMTQEPQGGCQSDGTRIGTHCYKMNWDPLNWDAARTECAKFPNGDLASIPIYAVQALMASLQSQVPVDSIWIGLTSRMPNSDFVRVFHWIDGSTLNFQNWGAGQPSLPTDEDNCVKMLTDPDAPGKWYDDDCSKEYTSVCKYDLDPNSQPVPPATFAPCPNGYSGSAPSCFRIETTERTFSNAMDACTRVGGILAPVMDGYENAFTELLMYNSGIESAWVGLRSDSSTSGTYEWISDQWPKKYLNWAGQEPVLELGCAASMYSEGWKSMGCTTARPSICRSNQDIPPTFPPVGPGLECPENWYPFENQCYLIDTGFTSDNLLNTYFKCATISALPPSIHSRDENTFIRINSLNEKTGKFVWIGLVTQGGTYAWMDGSVVDFTYWADGEEPTPNDGKECVAMVPELDGRWQRKECSLQAEVVCMLFEPSIPTATTKLTDKPEPPTDSVVTEQPPILSTGAIVGISVGGAAILLLFIIWLCYFCEKQMNNRKEWEQHQREDNIDVDYGVENVQYSEDIELRKKKPEQVAVKVETESDGSEDSSSVSSGSSGGSGKGASGGKGAPGGGKGAPGGGKGAPGGKGSAGGKGSTGGEGSAEENEYEEKL</sequence>
<feature type="region of interest" description="Disordered" evidence="2">
    <location>
        <begin position="1601"/>
        <end position="1682"/>
    </location>
</feature>
<dbReference type="SUPFAM" id="SSF56436">
    <property type="entry name" value="C-type lectin-like"/>
    <property type="match status" value="10"/>
</dbReference>
<feature type="domain" description="C-type lectin" evidence="4">
    <location>
        <begin position="1096"/>
        <end position="1220"/>
    </location>
</feature>
<dbReference type="PROSITE" id="PS00615">
    <property type="entry name" value="C_TYPE_LECTIN_1"/>
    <property type="match status" value="5"/>
</dbReference>
<feature type="domain" description="C-type lectin" evidence="4">
    <location>
        <begin position="507"/>
        <end position="625"/>
    </location>
</feature>
<evidence type="ECO:0000256" key="2">
    <source>
        <dbReference type="SAM" id="MobiDB-lite"/>
    </source>
</evidence>
<keyword evidence="3" id="KW-0812">Transmembrane</keyword>
<feature type="domain" description="C-type lectin" evidence="4">
    <location>
        <begin position="659"/>
        <end position="773"/>
    </location>
</feature>
<organism evidence="5 6">
    <name type="scientific">Patiria miniata</name>
    <name type="common">Bat star</name>
    <name type="synonym">Asterina miniata</name>
    <dbReference type="NCBI Taxonomy" id="46514"/>
    <lineage>
        <taxon>Eukaryota</taxon>
        <taxon>Metazoa</taxon>
        <taxon>Echinodermata</taxon>
        <taxon>Eleutherozoa</taxon>
        <taxon>Asterozoa</taxon>
        <taxon>Asteroidea</taxon>
        <taxon>Valvatacea</taxon>
        <taxon>Valvatida</taxon>
        <taxon>Asterinidae</taxon>
        <taxon>Patiria</taxon>
    </lineage>
</organism>
<dbReference type="GeneID" id="119729764"/>
<dbReference type="InterPro" id="IPR001304">
    <property type="entry name" value="C-type_lectin-like"/>
</dbReference>
<keyword evidence="3" id="KW-1133">Transmembrane helix</keyword>
<keyword evidence="6" id="KW-1185">Reference proteome</keyword>
<keyword evidence="3" id="KW-0472">Membrane</keyword>
<protein>
    <recommendedName>
        <fullName evidence="4">C-type lectin domain-containing protein</fullName>
    </recommendedName>
</protein>
<dbReference type="OrthoDB" id="6356110at2759"/>
<feature type="region of interest" description="Disordered" evidence="2">
    <location>
        <begin position="1016"/>
        <end position="1035"/>
    </location>
</feature>
<feature type="transmembrane region" description="Helical" evidence="3">
    <location>
        <begin position="41"/>
        <end position="61"/>
    </location>
</feature>
<feature type="domain" description="C-type lectin" evidence="4">
    <location>
        <begin position="1384"/>
        <end position="1502"/>
    </location>
</feature>
<name>A0A914A3K4_PATMI</name>
<dbReference type="InterPro" id="IPR018378">
    <property type="entry name" value="C-type_lectin_CS"/>
</dbReference>
<reference evidence="5" key="1">
    <citation type="submission" date="2022-11" db="UniProtKB">
        <authorList>
            <consortium name="EnsemblMetazoa"/>
        </authorList>
    </citation>
    <scope>IDENTIFICATION</scope>
</reference>
<dbReference type="Gene3D" id="3.10.100.10">
    <property type="entry name" value="Mannose-Binding Protein A, subunit A"/>
    <property type="match status" value="10"/>
</dbReference>
<feature type="transmembrane region" description="Helical" evidence="3">
    <location>
        <begin position="12"/>
        <end position="34"/>
    </location>
</feature>
<dbReference type="InterPro" id="IPR016187">
    <property type="entry name" value="CTDL_fold"/>
</dbReference>
<evidence type="ECO:0000259" key="4">
    <source>
        <dbReference type="PROSITE" id="PS50041"/>
    </source>
</evidence>
<evidence type="ECO:0000313" key="5">
    <source>
        <dbReference type="EnsemblMetazoa" id="XP_038058427.1"/>
    </source>
</evidence>
<dbReference type="SMART" id="SM00034">
    <property type="entry name" value="CLECT"/>
    <property type="match status" value="10"/>
</dbReference>
<dbReference type="InterPro" id="IPR050111">
    <property type="entry name" value="C-type_lectin/snaclec_domain"/>
</dbReference>
<dbReference type="Pfam" id="PF00059">
    <property type="entry name" value="Lectin_C"/>
    <property type="match status" value="10"/>
</dbReference>
<feature type="domain" description="C-type lectin" evidence="4">
    <location>
        <begin position="368"/>
        <end position="487"/>
    </location>
</feature>
<dbReference type="Proteomes" id="UP000887568">
    <property type="component" value="Unplaced"/>
</dbReference>
<feature type="domain" description="C-type lectin" evidence="4">
    <location>
        <begin position="1245"/>
        <end position="1359"/>
    </location>
</feature>
<feature type="compositionally biased region" description="Gly residues" evidence="2">
    <location>
        <begin position="1626"/>
        <end position="1671"/>
    </location>
</feature>
<feature type="compositionally biased region" description="Acidic residues" evidence="2">
    <location>
        <begin position="1672"/>
        <end position="1682"/>
    </location>
</feature>
<dbReference type="PANTHER" id="PTHR22803">
    <property type="entry name" value="MANNOSE, PHOSPHOLIPASE, LECTIN RECEPTOR RELATED"/>
    <property type="match status" value="1"/>
</dbReference>
<dbReference type="PROSITE" id="PS50041">
    <property type="entry name" value="C_TYPE_LECTIN_2"/>
    <property type="match status" value="10"/>
</dbReference>
<evidence type="ECO:0000256" key="1">
    <source>
        <dbReference type="ARBA" id="ARBA00023157"/>
    </source>
</evidence>
<keyword evidence="1" id="KW-1015">Disulfide bond</keyword>